<dbReference type="EMBL" id="CH981525">
    <property type="protein sequence ID" value="EDK43374.1"/>
    <property type="molecule type" value="Genomic_DNA"/>
</dbReference>
<dbReference type="ESTHER" id="lodel-a5dw16">
    <property type="family name" value="abh_upf0017"/>
</dbReference>
<feature type="active site" description="Charge relay system" evidence="2">
    <location>
        <position position="418"/>
    </location>
</feature>
<dbReference type="GO" id="GO:0051793">
    <property type="term" value="P:medium-chain fatty acid catabolic process"/>
    <property type="evidence" value="ECO:0007669"/>
    <property type="project" value="TreeGrafter"/>
</dbReference>
<dbReference type="InterPro" id="IPR000073">
    <property type="entry name" value="AB_hydrolase_1"/>
</dbReference>
<gene>
    <name evidence="4" type="ORF">LELG_01552</name>
</gene>
<dbReference type="OMA" id="GCCRTKI"/>
<dbReference type="SUPFAM" id="SSF53474">
    <property type="entry name" value="alpha/beta-Hydrolases"/>
    <property type="match status" value="1"/>
</dbReference>
<dbReference type="PANTHER" id="PTHR10794:SF44">
    <property type="entry name" value="MEDIUM-CHAIN FATTY ACID ETHYL ESTER SYNTHASE_ESTERASE 1-RELATED"/>
    <property type="match status" value="1"/>
</dbReference>
<comment type="similarity">
    <text evidence="1">Belongs to the AB hydrolase superfamily. AB hydrolase 4 family.</text>
</comment>
<sequence length="444" mass="50137">MGILNWGFRSTIKVHQSSPQDSIIVSPERISSPDSKDVEKQDSTAVKFTDFTKTLELIDPSKKLWLNPLLFNGSLQTLYYTSIDVSNKFKIWYGRELFHYSDGGSSSLDWVIPEPDSVEEFKKLGTETLPEGYPKLHPRTRYLSNDEAEAINKADDLKTTPIVVILHGLGGGSHEPLIRNFAEVIDKNTNGWDVVVVNNRGCCRTKITSNKVFNAGSTNDIREVLQKFKKQWPNRPIFVTGFSFGAALLSNFLGEEGEKADLEKSEDSKHTERLVAAACAVGCPWDFVDSAYHIQNSLTGRMLLNPALAKFLAKIVTNNYAELKELNPELVNDQTMKELKNIKTTWQFDDLITCKLTPYKNAFEYYRELSPIRKILKIKTPYLILNSTDDPAVGCRLPILDAKTNPYLCLVETDMGGHLGYVQTSGEFWCVKVVEEFLQKFAEL</sequence>
<organism evidence="4 5">
    <name type="scientific">Lodderomyces elongisporus (strain ATCC 11503 / CBS 2605 / JCM 1781 / NBRC 1676 / NRRL YB-4239)</name>
    <name type="common">Yeast</name>
    <name type="synonym">Saccharomyces elongisporus</name>
    <dbReference type="NCBI Taxonomy" id="379508"/>
    <lineage>
        <taxon>Eukaryota</taxon>
        <taxon>Fungi</taxon>
        <taxon>Dikarya</taxon>
        <taxon>Ascomycota</taxon>
        <taxon>Saccharomycotina</taxon>
        <taxon>Pichiomycetes</taxon>
        <taxon>Debaryomycetaceae</taxon>
        <taxon>Candida/Lodderomyces clade</taxon>
        <taxon>Lodderomyces</taxon>
    </lineage>
</organism>
<dbReference type="GeneID" id="5233939"/>
<evidence type="ECO:0000256" key="1">
    <source>
        <dbReference type="ARBA" id="ARBA00010884"/>
    </source>
</evidence>
<dbReference type="Proteomes" id="UP000001996">
    <property type="component" value="Unassembled WGS sequence"/>
</dbReference>
<dbReference type="VEuPathDB" id="FungiDB:LELG_01552"/>
<evidence type="ECO:0000256" key="2">
    <source>
        <dbReference type="PIRSR" id="PIRSR005211-1"/>
    </source>
</evidence>
<accession>A5DW16</accession>
<feature type="active site" description="Charge relay system" evidence="2">
    <location>
        <position position="243"/>
    </location>
</feature>
<dbReference type="InterPro" id="IPR029058">
    <property type="entry name" value="AB_hydrolase_fold"/>
</dbReference>
<dbReference type="Gene3D" id="3.40.50.1820">
    <property type="entry name" value="alpha/beta hydrolase"/>
    <property type="match status" value="1"/>
</dbReference>
<dbReference type="KEGG" id="lel:PVL30_001522"/>
<dbReference type="InParanoid" id="A5DW16"/>
<proteinExistence type="inferred from homology"/>
<name>A5DW16_LODEL</name>
<dbReference type="GO" id="GO:0047372">
    <property type="term" value="F:monoacylglycerol lipase activity"/>
    <property type="evidence" value="ECO:0007669"/>
    <property type="project" value="TreeGrafter"/>
</dbReference>
<evidence type="ECO:0000313" key="5">
    <source>
        <dbReference type="Proteomes" id="UP000001996"/>
    </source>
</evidence>
<dbReference type="PANTHER" id="PTHR10794">
    <property type="entry name" value="ABHYDROLASE DOMAIN-CONTAINING PROTEIN"/>
    <property type="match status" value="1"/>
</dbReference>
<dbReference type="GO" id="GO:0008126">
    <property type="term" value="F:acetylesterase activity"/>
    <property type="evidence" value="ECO:0007669"/>
    <property type="project" value="TreeGrafter"/>
</dbReference>
<dbReference type="STRING" id="379508.A5DW16"/>
<dbReference type="HOGENOM" id="CLU_032487_1_0_1"/>
<feature type="active site" description="Charge relay system" evidence="2">
    <location>
        <position position="390"/>
    </location>
</feature>
<dbReference type="OrthoDB" id="5954035at2759"/>
<dbReference type="eggNOG" id="KOG1838">
    <property type="taxonomic scope" value="Eukaryota"/>
</dbReference>
<dbReference type="AlphaFoldDB" id="A5DW16"/>
<evidence type="ECO:0000313" key="4">
    <source>
        <dbReference type="EMBL" id="EDK43374.1"/>
    </source>
</evidence>
<dbReference type="InterPro" id="IPR050960">
    <property type="entry name" value="AB_hydrolase_4_sf"/>
</dbReference>
<reference evidence="4 5" key="1">
    <citation type="journal article" date="2009" name="Nature">
        <title>Evolution of pathogenicity and sexual reproduction in eight Candida genomes.</title>
        <authorList>
            <person name="Butler G."/>
            <person name="Rasmussen M.D."/>
            <person name="Lin M.F."/>
            <person name="Santos M.A."/>
            <person name="Sakthikumar S."/>
            <person name="Munro C.A."/>
            <person name="Rheinbay E."/>
            <person name="Grabherr M."/>
            <person name="Forche A."/>
            <person name="Reedy J.L."/>
            <person name="Agrafioti I."/>
            <person name="Arnaud M.B."/>
            <person name="Bates S."/>
            <person name="Brown A.J."/>
            <person name="Brunke S."/>
            <person name="Costanzo M.C."/>
            <person name="Fitzpatrick D.A."/>
            <person name="de Groot P.W."/>
            <person name="Harris D."/>
            <person name="Hoyer L.L."/>
            <person name="Hube B."/>
            <person name="Klis F.M."/>
            <person name="Kodira C."/>
            <person name="Lennard N."/>
            <person name="Logue M.E."/>
            <person name="Martin R."/>
            <person name="Neiman A.M."/>
            <person name="Nikolaou E."/>
            <person name="Quail M.A."/>
            <person name="Quinn J."/>
            <person name="Santos M.C."/>
            <person name="Schmitzberger F.F."/>
            <person name="Sherlock G."/>
            <person name="Shah P."/>
            <person name="Silverstein K.A."/>
            <person name="Skrzypek M.S."/>
            <person name="Soll D."/>
            <person name="Staggs R."/>
            <person name="Stansfield I."/>
            <person name="Stumpf M.P."/>
            <person name="Sudbery P.E."/>
            <person name="Srikantha T."/>
            <person name="Zeng Q."/>
            <person name="Berman J."/>
            <person name="Berriman M."/>
            <person name="Heitman J."/>
            <person name="Gow N.A."/>
            <person name="Lorenz M.C."/>
            <person name="Birren B.W."/>
            <person name="Kellis M."/>
            <person name="Cuomo C.A."/>
        </authorList>
    </citation>
    <scope>NUCLEOTIDE SEQUENCE [LARGE SCALE GENOMIC DNA]</scope>
    <source>
        <strain evidence="5">ATCC 11503 / BCRC 21390 / CBS 2605 / JCM 1781 / NBRC 1676 / NRRL YB-4239</strain>
    </source>
</reference>
<feature type="domain" description="AB hydrolase-1" evidence="3">
    <location>
        <begin position="161"/>
        <end position="256"/>
    </location>
</feature>
<dbReference type="GO" id="GO:0051792">
    <property type="term" value="P:medium-chain fatty acid biosynthetic process"/>
    <property type="evidence" value="ECO:0007669"/>
    <property type="project" value="TreeGrafter"/>
</dbReference>
<keyword evidence="5" id="KW-1185">Reference proteome</keyword>
<evidence type="ECO:0000259" key="3">
    <source>
        <dbReference type="Pfam" id="PF00561"/>
    </source>
</evidence>
<dbReference type="PIRSF" id="PIRSF005211">
    <property type="entry name" value="Ab_hydro_YheT"/>
    <property type="match status" value="1"/>
</dbReference>
<dbReference type="InterPro" id="IPR012020">
    <property type="entry name" value="ABHD4"/>
</dbReference>
<dbReference type="FunCoup" id="A5DW16">
    <property type="interactions" value="322"/>
</dbReference>
<protein>
    <recommendedName>
        <fullName evidence="3">AB hydrolase-1 domain-containing protein</fullName>
    </recommendedName>
</protein>
<dbReference type="Pfam" id="PF00561">
    <property type="entry name" value="Abhydrolase_1"/>
    <property type="match status" value="1"/>
</dbReference>